<evidence type="ECO:0000256" key="4">
    <source>
        <dbReference type="ARBA" id="ARBA00023004"/>
    </source>
</evidence>
<dbReference type="EMBL" id="AUZY01002840">
    <property type="protein sequence ID" value="EQD71288.1"/>
    <property type="molecule type" value="Genomic_DNA"/>
</dbReference>
<evidence type="ECO:0000256" key="1">
    <source>
        <dbReference type="ARBA" id="ARBA00022485"/>
    </source>
</evidence>
<gene>
    <name evidence="7" type="ORF">B1B_04544</name>
</gene>
<dbReference type="GO" id="GO:0016491">
    <property type="term" value="F:oxidoreductase activity"/>
    <property type="evidence" value="ECO:0007669"/>
    <property type="project" value="UniProtKB-KW"/>
</dbReference>
<dbReference type="PANTHER" id="PTHR43255">
    <property type="entry name" value="IRON-SULFUR-BINDING OXIDOREDUCTASE FADF-RELATED-RELATED"/>
    <property type="match status" value="1"/>
</dbReference>
<dbReference type="InterPro" id="IPR051460">
    <property type="entry name" value="HdrC_iron-sulfur_subunit"/>
</dbReference>
<keyword evidence="3" id="KW-0560">Oxidoreductase</keyword>
<reference evidence="7" key="2">
    <citation type="journal article" date="2014" name="ISME J.">
        <title>Microbial stratification in low pH oxic and suboxic macroscopic growths along an acid mine drainage.</title>
        <authorList>
            <person name="Mendez-Garcia C."/>
            <person name="Mesa V."/>
            <person name="Sprenger R.R."/>
            <person name="Richter M."/>
            <person name="Diez M.S."/>
            <person name="Solano J."/>
            <person name="Bargiela R."/>
            <person name="Golyshina O.V."/>
            <person name="Manteca A."/>
            <person name="Ramos J.L."/>
            <person name="Gallego J.R."/>
            <person name="Llorente I."/>
            <person name="Martins Dos Santos V.A."/>
            <person name="Jensen O.N."/>
            <person name="Pelaez A.I."/>
            <person name="Sanchez J."/>
            <person name="Ferrer M."/>
        </authorList>
    </citation>
    <scope>NUCLEOTIDE SEQUENCE</scope>
</reference>
<feature type="domain" description="4Fe-4S ferredoxin-type" evidence="6">
    <location>
        <begin position="63"/>
        <end position="94"/>
    </location>
</feature>
<accession>T1BRT5</accession>
<evidence type="ECO:0000313" key="7">
    <source>
        <dbReference type="EMBL" id="EQD71288.1"/>
    </source>
</evidence>
<protein>
    <submittedName>
        <fullName evidence="7">Iron-sulfur protein</fullName>
    </submittedName>
</protein>
<dbReference type="InterPro" id="IPR009051">
    <property type="entry name" value="Helical_ferredxn"/>
</dbReference>
<dbReference type="Gene3D" id="1.10.1060.10">
    <property type="entry name" value="Alpha-helical ferredoxin"/>
    <property type="match status" value="1"/>
</dbReference>
<dbReference type="PROSITE" id="PS00198">
    <property type="entry name" value="4FE4S_FER_1"/>
    <property type="match status" value="2"/>
</dbReference>
<evidence type="ECO:0000256" key="3">
    <source>
        <dbReference type="ARBA" id="ARBA00023002"/>
    </source>
</evidence>
<feature type="non-terminal residue" evidence="7">
    <location>
        <position position="1"/>
    </location>
</feature>
<dbReference type="PROSITE" id="PS51379">
    <property type="entry name" value="4FE4S_FER_2"/>
    <property type="match status" value="2"/>
</dbReference>
<proteinExistence type="predicted"/>
<dbReference type="InterPro" id="IPR017896">
    <property type="entry name" value="4Fe4S_Fe-S-bd"/>
</dbReference>
<keyword evidence="4" id="KW-0408">Iron</keyword>
<keyword evidence="2" id="KW-0479">Metal-binding</keyword>
<dbReference type="PANTHER" id="PTHR43255:SF1">
    <property type="entry name" value="IRON-SULFUR-BINDING OXIDOREDUCTASE FADF-RELATED"/>
    <property type="match status" value="1"/>
</dbReference>
<dbReference type="GO" id="GO:0051539">
    <property type="term" value="F:4 iron, 4 sulfur cluster binding"/>
    <property type="evidence" value="ECO:0007669"/>
    <property type="project" value="UniProtKB-KW"/>
</dbReference>
<dbReference type="GO" id="GO:0005886">
    <property type="term" value="C:plasma membrane"/>
    <property type="evidence" value="ECO:0007669"/>
    <property type="project" value="TreeGrafter"/>
</dbReference>
<sequence>GWKQMLDLYACTECGRCQAVCPAFAAGQPLSPKLLIMDLRDHLLEQEGIGSHRKGVGGNVLLGGAIHDDTLWACTTCRACMQVCPLHIEHVPKIVDMRRQLVEQGRLEPRLQDTLASLAQYGNS</sequence>
<feature type="domain" description="4Fe-4S ferredoxin-type" evidence="6">
    <location>
        <begin position="2"/>
        <end position="32"/>
    </location>
</feature>
<reference evidence="7" key="1">
    <citation type="submission" date="2013-08" db="EMBL/GenBank/DDBJ databases">
        <authorList>
            <person name="Mendez C."/>
            <person name="Richter M."/>
            <person name="Ferrer M."/>
            <person name="Sanchez J."/>
        </authorList>
    </citation>
    <scope>NUCLEOTIDE SEQUENCE</scope>
</reference>
<dbReference type="SUPFAM" id="SSF46548">
    <property type="entry name" value="alpha-helical ferredoxin"/>
    <property type="match status" value="1"/>
</dbReference>
<keyword evidence="5" id="KW-0411">Iron-sulfur</keyword>
<name>T1BRT5_9ZZZZ</name>
<keyword evidence="1" id="KW-0004">4Fe-4S</keyword>
<organism evidence="7">
    <name type="scientific">mine drainage metagenome</name>
    <dbReference type="NCBI Taxonomy" id="410659"/>
    <lineage>
        <taxon>unclassified sequences</taxon>
        <taxon>metagenomes</taxon>
        <taxon>ecological metagenomes</taxon>
    </lineage>
</organism>
<dbReference type="AlphaFoldDB" id="T1BRT5"/>
<comment type="caution">
    <text evidence="7">The sequence shown here is derived from an EMBL/GenBank/DDBJ whole genome shotgun (WGS) entry which is preliminary data.</text>
</comment>
<evidence type="ECO:0000256" key="2">
    <source>
        <dbReference type="ARBA" id="ARBA00022723"/>
    </source>
</evidence>
<dbReference type="GO" id="GO:0046872">
    <property type="term" value="F:metal ion binding"/>
    <property type="evidence" value="ECO:0007669"/>
    <property type="project" value="UniProtKB-KW"/>
</dbReference>
<feature type="non-terminal residue" evidence="7">
    <location>
        <position position="124"/>
    </location>
</feature>
<evidence type="ECO:0000259" key="6">
    <source>
        <dbReference type="PROSITE" id="PS51379"/>
    </source>
</evidence>
<dbReference type="InterPro" id="IPR017900">
    <property type="entry name" value="4Fe4S_Fe_S_CS"/>
</dbReference>
<evidence type="ECO:0000256" key="5">
    <source>
        <dbReference type="ARBA" id="ARBA00023014"/>
    </source>
</evidence>
<dbReference type="Pfam" id="PF13237">
    <property type="entry name" value="Fer4_10"/>
    <property type="match status" value="1"/>
</dbReference>